<dbReference type="InterPro" id="IPR004827">
    <property type="entry name" value="bZIP"/>
</dbReference>
<dbReference type="PROSITE" id="PS00036">
    <property type="entry name" value="BZIP_BASIC"/>
    <property type="match status" value="1"/>
</dbReference>
<feature type="compositionally biased region" description="Low complexity" evidence="3">
    <location>
        <begin position="236"/>
        <end position="245"/>
    </location>
</feature>
<feature type="compositionally biased region" description="Basic and acidic residues" evidence="3">
    <location>
        <begin position="158"/>
        <end position="185"/>
    </location>
</feature>
<feature type="compositionally biased region" description="Low complexity" evidence="3">
    <location>
        <begin position="412"/>
        <end position="447"/>
    </location>
</feature>
<feature type="region of interest" description="Disordered" evidence="3">
    <location>
        <begin position="402"/>
        <end position="463"/>
    </location>
</feature>
<name>A0A2G8SAE5_9APHY</name>
<dbReference type="SMART" id="SM00338">
    <property type="entry name" value="BRLZ"/>
    <property type="match status" value="1"/>
</dbReference>
<evidence type="ECO:0000256" key="1">
    <source>
        <dbReference type="ARBA" id="ARBA00004123"/>
    </source>
</evidence>
<sequence>MNFPTSDMHSFWDINAQQPDSFSALPDDDFLAFLQKQFPSAIGNNDPAPLSFDNPDGVDPQRINSFPPPNLSPPSSDSSPSPPSTHHESSLSRRQSGVFASAPSSGNADPEDGSLKRKAVDNADEPQSKTQHTSSPGGSNKKTVSSASARRKPGAPQDETRLLKRKEQNRAAQRAFRERKEKHVRDLEDKVAALEAKNQLTEQENENLRDLLQRLQNENMMLKQAAFTFSAPHPANANNSHNQNAFGSNNTNHPMQFNFSSPGAGPSKSPMQTQSPPSQYNLNFNSLISFDPNMLNTADEPQDVNMDAPFSFSNEYKTIASNPMFTSFAEPSPADSPPVVMNGGGQQYLPSSFESFDHWTPSDTHSSTGQDALDQLFGGNFLGTNSASTNDFHALLATPPSAISPVSHQTRTPSLSSSSSPAGAASTSGSSPSAAAHSPSSGHPPGHSTEECPKTKEQLSKAIAQAGQSSFVQVSPFVQNVGASPAASEKPSEDGNSSGASCEMPFAPFLRKAAGENGGTPFVMCKGSSFPKTAKSDKNIEVLTAWRTITSNPQFKVGVGIGVGVAAQ</sequence>
<evidence type="ECO:0000313" key="6">
    <source>
        <dbReference type="Proteomes" id="UP000230002"/>
    </source>
</evidence>
<gene>
    <name evidence="5" type="ORF">GSI_06897</name>
</gene>
<feature type="compositionally biased region" description="Polar residues" evidence="3">
    <location>
        <begin position="246"/>
        <end position="261"/>
    </location>
</feature>
<dbReference type="InterPro" id="IPR050936">
    <property type="entry name" value="AP-1-like"/>
</dbReference>
<dbReference type="PANTHER" id="PTHR40621">
    <property type="entry name" value="TRANSCRIPTION FACTOR KAPC-RELATED"/>
    <property type="match status" value="1"/>
</dbReference>
<feature type="compositionally biased region" description="Polar residues" evidence="3">
    <location>
        <begin position="128"/>
        <end position="148"/>
    </location>
</feature>
<protein>
    <submittedName>
        <fullName evidence="5">Transcription factor</fullName>
    </submittedName>
</protein>
<dbReference type="AlphaFoldDB" id="A0A2G8SAE5"/>
<evidence type="ECO:0000256" key="3">
    <source>
        <dbReference type="SAM" id="MobiDB-lite"/>
    </source>
</evidence>
<feature type="compositionally biased region" description="Polar residues" evidence="3">
    <location>
        <begin position="269"/>
        <end position="280"/>
    </location>
</feature>
<feature type="compositionally biased region" description="Basic and acidic residues" evidence="3">
    <location>
        <begin position="448"/>
        <end position="459"/>
    </location>
</feature>
<dbReference type="PANTHER" id="PTHR40621:SF6">
    <property type="entry name" value="AP-1-LIKE TRANSCRIPTION FACTOR YAP1-RELATED"/>
    <property type="match status" value="1"/>
</dbReference>
<dbReference type="InterPro" id="IPR046347">
    <property type="entry name" value="bZIP_sf"/>
</dbReference>
<dbReference type="CDD" id="cd14688">
    <property type="entry name" value="bZIP_YAP"/>
    <property type="match status" value="1"/>
</dbReference>
<keyword evidence="2" id="KW-0539">Nucleus</keyword>
<evidence type="ECO:0000313" key="5">
    <source>
        <dbReference type="EMBL" id="PIL30729.1"/>
    </source>
</evidence>
<feature type="region of interest" description="Disordered" evidence="3">
    <location>
        <begin position="236"/>
        <end position="280"/>
    </location>
</feature>
<dbReference type="STRING" id="1077348.A0A2G8SAE5"/>
<dbReference type="Gene3D" id="1.20.5.170">
    <property type="match status" value="1"/>
</dbReference>
<dbReference type="Proteomes" id="UP000230002">
    <property type="component" value="Unassembled WGS sequence"/>
</dbReference>
<dbReference type="GO" id="GO:0001228">
    <property type="term" value="F:DNA-binding transcription activator activity, RNA polymerase II-specific"/>
    <property type="evidence" value="ECO:0007669"/>
    <property type="project" value="TreeGrafter"/>
</dbReference>
<dbReference type="Pfam" id="PF00170">
    <property type="entry name" value="bZIP_1"/>
    <property type="match status" value="1"/>
</dbReference>
<proteinExistence type="predicted"/>
<dbReference type="EMBL" id="AYKW01000013">
    <property type="protein sequence ID" value="PIL30729.1"/>
    <property type="molecule type" value="Genomic_DNA"/>
</dbReference>
<comment type="subcellular location">
    <subcellularLocation>
        <location evidence="1">Nucleus</location>
    </subcellularLocation>
</comment>
<evidence type="ECO:0000259" key="4">
    <source>
        <dbReference type="PROSITE" id="PS50217"/>
    </source>
</evidence>
<feature type="region of interest" description="Disordered" evidence="3">
    <location>
        <begin position="40"/>
        <end position="185"/>
    </location>
</feature>
<organism evidence="5 6">
    <name type="scientific">Ganoderma sinense ZZ0214-1</name>
    <dbReference type="NCBI Taxonomy" id="1077348"/>
    <lineage>
        <taxon>Eukaryota</taxon>
        <taxon>Fungi</taxon>
        <taxon>Dikarya</taxon>
        <taxon>Basidiomycota</taxon>
        <taxon>Agaricomycotina</taxon>
        <taxon>Agaricomycetes</taxon>
        <taxon>Polyporales</taxon>
        <taxon>Polyporaceae</taxon>
        <taxon>Ganoderma</taxon>
    </lineage>
</organism>
<reference evidence="5 6" key="1">
    <citation type="journal article" date="2015" name="Sci. Rep.">
        <title>Chromosome-level genome map provides insights into diverse defense mechanisms in the medicinal fungus Ganoderma sinense.</title>
        <authorList>
            <person name="Zhu Y."/>
            <person name="Xu J."/>
            <person name="Sun C."/>
            <person name="Zhou S."/>
            <person name="Xu H."/>
            <person name="Nelson D.R."/>
            <person name="Qian J."/>
            <person name="Song J."/>
            <person name="Luo H."/>
            <person name="Xiang L."/>
            <person name="Li Y."/>
            <person name="Xu Z."/>
            <person name="Ji A."/>
            <person name="Wang L."/>
            <person name="Lu S."/>
            <person name="Hayward A."/>
            <person name="Sun W."/>
            <person name="Li X."/>
            <person name="Schwartz D.C."/>
            <person name="Wang Y."/>
            <person name="Chen S."/>
        </authorList>
    </citation>
    <scope>NUCLEOTIDE SEQUENCE [LARGE SCALE GENOMIC DNA]</scope>
    <source>
        <strain evidence="5 6">ZZ0214-1</strain>
    </source>
</reference>
<comment type="caution">
    <text evidence="5">The sequence shown here is derived from an EMBL/GenBank/DDBJ whole genome shotgun (WGS) entry which is preliminary data.</text>
</comment>
<evidence type="ECO:0000256" key="2">
    <source>
        <dbReference type="ARBA" id="ARBA00023242"/>
    </source>
</evidence>
<feature type="domain" description="BZIP" evidence="4">
    <location>
        <begin position="159"/>
        <end position="222"/>
    </location>
</feature>
<keyword evidence="6" id="KW-1185">Reference proteome</keyword>
<dbReference type="GO" id="GO:0000976">
    <property type="term" value="F:transcription cis-regulatory region binding"/>
    <property type="evidence" value="ECO:0007669"/>
    <property type="project" value="InterPro"/>
</dbReference>
<dbReference type="PROSITE" id="PS50217">
    <property type="entry name" value="BZIP"/>
    <property type="match status" value="1"/>
</dbReference>
<accession>A0A2G8SAE5</accession>
<dbReference type="OrthoDB" id="2593073at2759"/>
<dbReference type="SUPFAM" id="SSF57959">
    <property type="entry name" value="Leucine zipper domain"/>
    <property type="match status" value="1"/>
</dbReference>
<dbReference type="GO" id="GO:0090575">
    <property type="term" value="C:RNA polymerase II transcription regulator complex"/>
    <property type="evidence" value="ECO:0007669"/>
    <property type="project" value="TreeGrafter"/>
</dbReference>